<dbReference type="InterPro" id="IPR000182">
    <property type="entry name" value="GNAT_dom"/>
</dbReference>
<reference evidence="2 3" key="1">
    <citation type="submission" date="2023-10" db="EMBL/GenBank/DDBJ databases">
        <title>Roseovarius strain S88 nov., isolated from a marine algae.</title>
        <authorList>
            <person name="Lee M.W."/>
            <person name="Lee J.K."/>
            <person name="Kim J.M."/>
            <person name="Choi D.G."/>
            <person name="Baek J.H."/>
            <person name="Bayburt H."/>
            <person name="Jung J.J."/>
            <person name="Han D.M."/>
            <person name="Jeon C.O."/>
        </authorList>
    </citation>
    <scope>NUCLEOTIDE SEQUENCE [LARGE SCALE GENOMIC DNA]</scope>
    <source>
        <strain evidence="2 3">S88</strain>
    </source>
</reference>
<proteinExistence type="predicted"/>
<protein>
    <submittedName>
        <fullName evidence="2">GNAT family N-acetyltransferase</fullName>
    </submittedName>
</protein>
<dbReference type="PANTHER" id="PTHR43792:SF1">
    <property type="entry name" value="N-ACETYLTRANSFERASE DOMAIN-CONTAINING PROTEIN"/>
    <property type="match status" value="1"/>
</dbReference>
<dbReference type="EMBL" id="CP146069">
    <property type="protein sequence ID" value="WWR47244.1"/>
    <property type="molecule type" value="Genomic_DNA"/>
</dbReference>
<name>A0ABZ2HGS5_9RHOB</name>
<feature type="domain" description="N-acetyltransferase" evidence="1">
    <location>
        <begin position="35"/>
        <end position="192"/>
    </location>
</feature>
<accession>A0ABZ2HGS5</accession>
<organism evidence="2 3">
    <name type="scientific">Roseovarius phycicola</name>
    <dbReference type="NCBI Taxonomy" id="3080976"/>
    <lineage>
        <taxon>Bacteria</taxon>
        <taxon>Pseudomonadati</taxon>
        <taxon>Pseudomonadota</taxon>
        <taxon>Alphaproteobacteria</taxon>
        <taxon>Rhodobacterales</taxon>
        <taxon>Roseobacteraceae</taxon>
        <taxon>Roseovarius</taxon>
    </lineage>
</organism>
<dbReference type="Pfam" id="PF13302">
    <property type="entry name" value="Acetyltransf_3"/>
    <property type="match status" value="1"/>
</dbReference>
<dbReference type="SUPFAM" id="SSF55729">
    <property type="entry name" value="Acyl-CoA N-acyltransferases (Nat)"/>
    <property type="match status" value="1"/>
</dbReference>
<dbReference type="PROSITE" id="PS51186">
    <property type="entry name" value="GNAT"/>
    <property type="match status" value="1"/>
</dbReference>
<gene>
    <name evidence="2" type="ORF">RZ517_03390</name>
</gene>
<evidence type="ECO:0000259" key="1">
    <source>
        <dbReference type="PROSITE" id="PS51186"/>
    </source>
</evidence>
<dbReference type="InterPro" id="IPR051531">
    <property type="entry name" value="N-acetyltransferase"/>
</dbReference>
<evidence type="ECO:0000313" key="3">
    <source>
        <dbReference type="Proteomes" id="UP001364156"/>
    </source>
</evidence>
<sequence>MTEIALLMEKPSTPVAMAQAADLSAHLPSLHTDRLTLRAPVLSDFDAYAQIACSARGEGLGGPFSRDDAWYDFASMVGTWLLRGHGIWSVEETATEQLLGFVVIGFEPGDQHHELGYMMLEDMEGRGYATEAAKAARTYAQNSLNIQVLDSYILPGNTKSIALAERLGATCVGDISYPEDDEPSLIYRHPNPAEA</sequence>
<dbReference type="InterPro" id="IPR016181">
    <property type="entry name" value="Acyl_CoA_acyltransferase"/>
</dbReference>
<keyword evidence="3" id="KW-1185">Reference proteome</keyword>
<dbReference type="Gene3D" id="3.40.630.30">
    <property type="match status" value="1"/>
</dbReference>
<evidence type="ECO:0000313" key="2">
    <source>
        <dbReference type="EMBL" id="WWR47244.1"/>
    </source>
</evidence>
<dbReference type="PANTHER" id="PTHR43792">
    <property type="entry name" value="GNAT FAMILY, PUTATIVE (AFU_ORTHOLOGUE AFUA_3G00765)-RELATED-RELATED"/>
    <property type="match status" value="1"/>
</dbReference>
<dbReference type="Proteomes" id="UP001364156">
    <property type="component" value="Chromosome"/>
</dbReference>
<dbReference type="RefSeq" id="WP_338550073.1">
    <property type="nucleotide sequence ID" value="NZ_CP146069.1"/>
</dbReference>